<keyword evidence="12" id="KW-1185">Reference proteome</keyword>
<dbReference type="SUPFAM" id="SSF100879">
    <property type="entry name" value="Lesion bypass DNA polymerase (Y-family), little finger domain"/>
    <property type="match status" value="1"/>
</dbReference>
<dbReference type="GO" id="GO:0051276">
    <property type="term" value="P:chromosome organization"/>
    <property type="evidence" value="ECO:0007669"/>
    <property type="project" value="UniProtKB-ARBA"/>
</dbReference>
<dbReference type="GO" id="GO:0042276">
    <property type="term" value="P:error-prone translesion synthesis"/>
    <property type="evidence" value="ECO:0007669"/>
    <property type="project" value="TreeGrafter"/>
</dbReference>
<evidence type="ECO:0000256" key="2">
    <source>
        <dbReference type="ARBA" id="ARBA00022679"/>
    </source>
</evidence>
<evidence type="ECO:0000256" key="7">
    <source>
        <dbReference type="ARBA" id="ARBA00023204"/>
    </source>
</evidence>
<sequence>MHCIAHIDMDCFYAQVEAVRLGIDYRTVPFIVVQWQFVLSVSYPARRFGISRHTPLSEAIKKCPHVIISHAATCVAGDPQHRYYETPRRETHKISLEPYREASRKIFDVLGSFEGVRVEKASIDEAYLDVTEAAKYELEEMAAQRRGTRLCWEDVVEPTTIVIPDRQDEIDSWFEERGRAFSEVFDVSLHPDATEEDKVLLCAASRVVQQIRQKLYDDLRYECSAGIAHNKLLAKNISSRYKPNRQTLLFSDRVASAMWDTKYQTIRGFGGRLGETVCDLCDGEELCRDAWLLSKQTLRASLPCAVDPNCVYLRLRCYDDDEFAVGTAHKSIMATKVFPSYAVFDGEIRKWVHALSEELCSRYVSLCAKYKVKGQKLNVKLDTKVRDHFEVVACRTLSLPEIVNPSTLTSIAMQPITATMLAKSGTRINAVAMTIGSFKSQPCSVNRQATLTELFAMKNACKRDRETDAIRVEDASPLPLKKKRQQFLKGNNGRKKEVINLEDEDKLEVIYID</sequence>
<evidence type="ECO:0000259" key="10">
    <source>
        <dbReference type="PROSITE" id="PS50173"/>
    </source>
</evidence>
<keyword evidence="2" id="KW-0808">Transferase</keyword>
<dbReference type="VEuPathDB" id="TriTrypDB:TvY486_0036960"/>
<evidence type="ECO:0000313" key="12">
    <source>
        <dbReference type="Proteomes" id="UP000009027"/>
    </source>
</evidence>
<accession>F9WTC6</accession>
<dbReference type="GO" id="GO:0009314">
    <property type="term" value="P:response to radiation"/>
    <property type="evidence" value="ECO:0007669"/>
    <property type="project" value="TreeGrafter"/>
</dbReference>
<protein>
    <recommendedName>
        <fullName evidence="9">DNA polymerase eta</fullName>
    </recommendedName>
</protein>
<dbReference type="Pfam" id="PF00817">
    <property type="entry name" value="IMS"/>
    <property type="match status" value="1"/>
</dbReference>
<dbReference type="FunFam" id="3.40.1170.60:FF:000008">
    <property type="entry name" value="DNA polymerase eta subunit"/>
    <property type="match status" value="1"/>
</dbReference>
<evidence type="ECO:0000256" key="8">
    <source>
        <dbReference type="ARBA" id="ARBA00023242"/>
    </source>
</evidence>
<dbReference type="PIRSF" id="PIRSF036603">
    <property type="entry name" value="DPol_eta"/>
    <property type="match status" value="1"/>
</dbReference>
<dbReference type="InterPro" id="IPR052230">
    <property type="entry name" value="DNA_polymerase_eta"/>
</dbReference>
<keyword evidence="5" id="KW-0863">Zinc-finger</keyword>
<keyword evidence="7" id="KW-0234">DNA repair</keyword>
<dbReference type="InterPro" id="IPR036775">
    <property type="entry name" value="DNA_pol_Y-fam_lit_finger_sf"/>
</dbReference>
<dbReference type="InterPro" id="IPR043128">
    <property type="entry name" value="Rev_trsase/Diguanyl_cyclase"/>
</dbReference>
<keyword evidence="6" id="KW-0862">Zinc</keyword>
<dbReference type="SUPFAM" id="SSF56672">
    <property type="entry name" value="DNA/RNA polymerases"/>
    <property type="match status" value="1"/>
</dbReference>
<name>F9WTC6_TRYVY</name>
<comment type="subcellular location">
    <subcellularLocation>
        <location evidence="1">Nucleus</location>
    </subcellularLocation>
</comment>
<dbReference type="PANTHER" id="PTHR45873">
    <property type="entry name" value="DNA POLYMERASE ETA"/>
    <property type="match status" value="1"/>
</dbReference>
<evidence type="ECO:0000256" key="1">
    <source>
        <dbReference type="ARBA" id="ARBA00004123"/>
    </source>
</evidence>
<dbReference type="GO" id="GO:0006281">
    <property type="term" value="P:DNA repair"/>
    <property type="evidence" value="ECO:0007669"/>
    <property type="project" value="UniProtKB-KW"/>
</dbReference>
<dbReference type="Proteomes" id="UP000009027">
    <property type="component" value="Unassembled WGS sequence"/>
</dbReference>
<dbReference type="PANTHER" id="PTHR45873:SF1">
    <property type="entry name" value="DNA POLYMERASE ETA"/>
    <property type="match status" value="1"/>
</dbReference>
<proteinExistence type="predicted"/>
<dbReference type="Gene3D" id="3.40.1170.60">
    <property type="match status" value="1"/>
</dbReference>
<dbReference type="InterPro" id="IPR001126">
    <property type="entry name" value="UmuC"/>
</dbReference>
<evidence type="ECO:0000256" key="5">
    <source>
        <dbReference type="ARBA" id="ARBA00022771"/>
    </source>
</evidence>
<dbReference type="InterPro" id="IPR017961">
    <property type="entry name" value="DNA_pol_Y-fam_little_finger"/>
</dbReference>
<keyword evidence="8" id="KW-0539">Nucleus</keyword>
<dbReference type="PROSITE" id="PS50173">
    <property type="entry name" value="UMUC"/>
    <property type="match status" value="1"/>
</dbReference>
<dbReference type="AlphaFoldDB" id="F9WTC6"/>
<evidence type="ECO:0000313" key="11">
    <source>
        <dbReference type="EMBL" id="CCD20819.1"/>
    </source>
</evidence>
<evidence type="ECO:0000256" key="6">
    <source>
        <dbReference type="ARBA" id="ARBA00022833"/>
    </source>
</evidence>
<dbReference type="GO" id="GO:0003887">
    <property type="term" value="F:DNA-directed DNA polymerase activity"/>
    <property type="evidence" value="ECO:0007669"/>
    <property type="project" value="TreeGrafter"/>
</dbReference>
<evidence type="ECO:0000256" key="3">
    <source>
        <dbReference type="ARBA" id="ARBA00022723"/>
    </source>
</evidence>
<dbReference type="GO" id="GO:0070987">
    <property type="term" value="P:error-free translesion synthesis"/>
    <property type="evidence" value="ECO:0007669"/>
    <property type="project" value="UniProtKB-ARBA"/>
</dbReference>
<keyword evidence="3" id="KW-0479">Metal-binding</keyword>
<dbReference type="GO" id="GO:0003684">
    <property type="term" value="F:damaged DNA binding"/>
    <property type="evidence" value="ECO:0007669"/>
    <property type="project" value="InterPro"/>
</dbReference>
<reference evidence="11 12" key="1">
    <citation type="journal article" date="2012" name="Proc. Natl. Acad. Sci. U.S.A.">
        <title>Antigenic diversity is generated by distinct evolutionary mechanisms in African trypanosome species.</title>
        <authorList>
            <person name="Jackson A.P."/>
            <person name="Berry A."/>
            <person name="Aslett M."/>
            <person name="Allison H.C."/>
            <person name="Burton P."/>
            <person name="Vavrova-Anderson J."/>
            <person name="Brown R."/>
            <person name="Browne H."/>
            <person name="Corton N."/>
            <person name="Hauser H."/>
            <person name="Gamble J."/>
            <person name="Gilderthorp R."/>
            <person name="Marcello L."/>
            <person name="McQuillan J."/>
            <person name="Otto T.D."/>
            <person name="Quail M.A."/>
            <person name="Sanders M.J."/>
            <person name="van Tonder A."/>
            <person name="Ginger M.L."/>
            <person name="Field M.C."/>
            <person name="Barry J.D."/>
            <person name="Hertz-Fowler C."/>
            <person name="Berriman M."/>
        </authorList>
    </citation>
    <scope>NUCLEOTIDE SEQUENCE</scope>
    <source>
        <strain evidence="11 12">Y486</strain>
    </source>
</reference>
<evidence type="ECO:0000256" key="9">
    <source>
        <dbReference type="ARBA" id="ARBA00044975"/>
    </source>
</evidence>
<dbReference type="InterPro" id="IPR043502">
    <property type="entry name" value="DNA/RNA_pol_sf"/>
</dbReference>
<organism evidence="11 12">
    <name type="scientific">Trypanosoma vivax (strain Y486)</name>
    <dbReference type="NCBI Taxonomy" id="1055687"/>
    <lineage>
        <taxon>Eukaryota</taxon>
        <taxon>Discoba</taxon>
        <taxon>Euglenozoa</taxon>
        <taxon>Kinetoplastea</taxon>
        <taxon>Metakinetoplastina</taxon>
        <taxon>Trypanosomatida</taxon>
        <taxon>Trypanosomatidae</taxon>
        <taxon>Trypanosoma</taxon>
        <taxon>Duttonella</taxon>
    </lineage>
</organism>
<dbReference type="GO" id="GO:0008270">
    <property type="term" value="F:zinc ion binding"/>
    <property type="evidence" value="ECO:0007669"/>
    <property type="project" value="UniProtKB-KW"/>
</dbReference>
<dbReference type="GO" id="GO:0005634">
    <property type="term" value="C:nucleus"/>
    <property type="evidence" value="ECO:0007669"/>
    <property type="project" value="UniProtKB-SubCell"/>
</dbReference>
<dbReference type="EMBL" id="CAEX01006366">
    <property type="protein sequence ID" value="CCD20819.1"/>
    <property type="molecule type" value="Genomic_DNA"/>
</dbReference>
<dbReference type="Pfam" id="PF11799">
    <property type="entry name" value="IMS_C"/>
    <property type="match status" value="1"/>
</dbReference>
<dbReference type="GO" id="GO:0035861">
    <property type="term" value="C:site of double-strand break"/>
    <property type="evidence" value="ECO:0007669"/>
    <property type="project" value="TreeGrafter"/>
</dbReference>
<gene>
    <name evidence="11" type="ORF">TvY486_0036960</name>
</gene>
<evidence type="ECO:0000256" key="4">
    <source>
        <dbReference type="ARBA" id="ARBA00022763"/>
    </source>
</evidence>
<dbReference type="Gene3D" id="3.30.70.270">
    <property type="match status" value="1"/>
</dbReference>
<feature type="domain" description="UmuC" evidence="10">
    <location>
        <begin position="4"/>
        <end position="270"/>
    </location>
</feature>
<dbReference type="GO" id="GO:0005657">
    <property type="term" value="C:replication fork"/>
    <property type="evidence" value="ECO:0007669"/>
    <property type="project" value="UniProtKB-ARBA"/>
</dbReference>
<keyword evidence="4" id="KW-0227">DNA damage</keyword>